<dbReference type="InterPro" id="IPR000073">
    <property type="entry name" value="AB_hydrolase_1"/>
</dbReference>
<dbReference type="KEGG" id="bcom:BAUCODRAFT_148789"/>
<dbReference type="InterPro" id="IPR050266">
    <property type="entry name" value="AB_hydrolase_sf"/>
</dbReference>
<dbReference type="Pfam" id="PF12697">
    <property type="entry name" value="Abhydrolase_6"/>
    <property type="match status" value="1"/>
</dbReference>
<dbReference type="GO" id="GO:0016020">
    <property type="term" value="C:membrane"/>
    <property type="evidence" value="ECO:0007669"/>
    <property type="project" value="TreeGrafter"/>
</dbReference>
<dbReference type="AlphaFoldDB" id="M2MWL7"/>
<feature type="domain" description="AB hydrolase-1" evidence="2">
    <location>
        <begin position="92"/>
        <end position="250"/>
    </location>
</feature>
<dbReference type="InterPro" id="IPR029058">
    <property type="entry name" value="AB_hydrolase_fold"/>
</dbReference>
<dbReference type="InterPro" id="IPR000639">
    <property type="entry name" value="Epox_hydrolase-like"/>
</dbReference>
<dbReference type="SUPFAM" id="SSF53474">
    <property type="entry name" value="alpha/beta-Hydrolases"/>
    <property type="match status" value="1"/>
</dbReference>
<keyword evidence="4" id="KW-1185">Reference proteome</keyword>
<dbReference type="PRINTS" id="PR00412">
    <property type="entry name" value="EPOXHYDRLASE"/>
</dbReference>
<dbReference type="HOGENOM" id="CLU_046024_0_0_1"/>
<accession>M2MWL7</accession>
<feature type="transmembrane region" description="Helical" evidence="1">
    <location>
        <begin position="6"/>
        <end position="29"/>
    </location>
</feature>
<reference evidence="3 4" key="1">
    <citation type="journal article" date="2012" name="PLoS Pathog.">
        <title>Diverse lifestyles and strategies of plant pathogenesis encoded in the genomes of eighteen Dothideomycetes fungi.</title>
        <authorList>
            <person name="Ohm R.A."/>
            <person name="Feau N."/>
            <person name="Henrissat B."/>
            <person name="Schoch C.L."/>
            <person name="Horwitz B.A."/>
            <person name="Barry K.W."/>
            <person name="Condon B.J."/>
            <person name="Copeland A.C."/>
            <person name="Dhillon B."/>
            <person name="Glaser F."/>
            <person name="Hesse C.N."/>
            <person name="Kosti I."/>
            <person name="LaButti K."/>
            <person name="Lindquist E.A."/>
            <person name="Lucas S."/>
            <person name="Salamov A.A."/>
            <person name="Bradshaw R.E."/>
            <person name="Ciuffetti L."/>
            <person name="Hamelin R.C."/>
            <person name="Kema G.H.J."/>
            <person name="Lawrence C."/>
            <person name="Scott J.A."/>
            <person name="Spatafora J.W."/>
            <person name="Turgeon B.G."/>
            <person name="de Wit P.J.G.M."/>
            <person name="Zhong S."/>
            <person name="Goodwin S.B."/>
            <person name="Grigoriev I.V."/>
        </authorList>
    </citation>
    <scope>NUCLEOTIDE SEQUENCE [LARGE SCALE GENOMIC DNA]</scope>
    <source>
        <strain evidence="3 4">UAMH 10762</strain>
    </source>
</reference>
<dbReference type="Gene3D" id="3.40.50.1820">
    <property type="entry name" value="alpha/beta hydrolase"/>
    <property type="match status" value="1"/>
</dbReference>
<keyword evidence="1" id="KW-1133">Transmembrane helix</keyword>
<keyword evidence="1" id="KW-0812">Transmembrane</keyword>
<name>M2MWL7_BAUPA</name>
<sequence length="488" mass="54147">MSLSSALYSGISFILGFTTLGVFTAFSFIDTRTWQTTSIVSLQRLRKAQHDLWTLSQSTSSTSLEHKFLCLDSGLQLHYLSSFRREPQKSLVIFLHGFPDSANLFRHFLVPSEPHGTATQFVALDLPGFGGSDSLATYSATGVLNAVTEAISELKRRYLEDGASGGRCILVGHDWGGLIAYRVAAETVGLVWRVVTINTAYAPLFKSNAGKMTEECQRALRKLSFRTAWRESGPWLSQLLKSSYIFMFNLPMGLLAKWPFIRRVIDHELRWIWLNGHNANPESPVPSKASNWVQELAISQASCYGPSVDECATHDAEGLSYGPSVLARASCKPPGDWLQRIRLYREGLASRQWVFAEKLKQFEAPSRRNSQRFRCAVTVIFGLQDIALDPRIVLDGISGYFTSSDVLGKTHEMYRTGEVSISRSTSSHVLSLMHCGHWSLLEDTGTNTLEGVLAWAVSGTAEQQKDLSVVLGEKGVVLGRDVTLDVLR</sequence>
<evidence type="ECO:0000313" key="3">
    <source>
        <dbReference type="EMBL" id="EMC95938.1"/>
    </source>
</evidence>
<dbReference type="EMBL" id="KB445556">
    <property type="protein sequence ID" value="EMC95938.1"/>
    <property type="molecule type" value="Genomic_DNA"/>
</dbReference>
<dbReference type="GeneID" id="19108886"/>
<keyword evidence="1" id="KW-0472">Membrane</keyword>
<dbReference type="Proteomes" id="UP000011761">
    <property type="component" value="Unassembled WGS sequence"/>
</dbReference>
<dbReference type="STRING" id="717646.M2MWL7"/>
<evidence type="ECO:0000259" key="2">
    <source>
        <dbReference type="Pfam" id="PF12697"/>
    </source>
</evidence>
<evidence type="ECO:0000256" key="1">
    <source>
        <dbReference type="SAM" id="Phobius"/>
    </source>
</evidence>
<proteinExistence type="predicted"/>
<dbReference type="OrthoDB" id="6431331at2759"/>
<dbReference type="RefSeq" id="XP_007677239.1">
    <property type="nucleotide sequence ID" value="XM_007679049.1"/>
</dbReference>
<evidence type="ECO:0000313" key="4">
    <source>
        <dbReference type="Proteomes" id="UP000011761"/>
    </source>
</evidence>
<dbReference type="eggNOG" id="KOG4178">
    <property type="taxonomic scope" value="Eukaryota"/>
</dbReference>
<dbReference type="PANTHER" id="PTHR43798:SF33">
    <property type="entry name" value="HYDROLASE, PUTATIVE (AFU_ORTHOLOGUE AFUA_2G14860)-RELATED"/>
    <property type="match status" value="1"/>
</dbReference>
<dbReference type="GO" id="GO:0046464">
    <property type="term" value="P:acylglycerol catabolic process"/>
    <property type="evidence" value="ECO:0007669"/>
    <property type="project" value="TreeGrafter"/>
</dbReference>
<dbReference type="GO" id="GO:0047372">
    <property type="term" value="F:monoacylglycerol lipase activity"/>
    <property type="evidence" value="ECO:0007669"/>
    <property type="project" value="TreeGrafter"/>
</dbReference>
<organism evidence="3 4">
    <name type="scientific">Baudoinia panamericana (strain UAMH 10762)</name>
    <name type="common">Angels' share fungus</name>
    <name type="synonym">Baudoinia compniacensis (strain UAMH 10762)</name>
    <dbReference type="NCBI Taxonomy" id="717646"/>
    <lineage>
        <taxon>Eukaryota</taxon>
        <taxon>Fungi</taxon>
        <taxon>Dikarya</taxon>
        <taxon>Ascomycota</taxon>
        <taxon>Pezizomycotina</taxon>
        <taxon>Dothideomycetes</taxon>
        <taxon>Dothideomycetidae</taxon>
        <taxon>Mycosphaerellales</taxon>
        <taxon>Teratosphaeriaceae</taxon>
        <taxon>Baudoinia</taxon>
    </lineage>
</organism>
<dbReference type="PANTHER" id="PTHR43798">
    <property type="entry name" value="MONOACYLGLYCEROL LIPASE"/>
    <property type="match status" value="1"/>
</dbReference>
<protein>
    <recommendedName>
        <fullName evidence="2">AB hydrolase-1 domain-containing protein</fullName>
    </recommendedName>
</protein>
<dbReference type="OMA" id="HWTPVER"/>
<gene>
    <name evidence="3" type="ORF">BAUCODRAFT_148789</name>
</gene>